<accession>A0A0P1EVI0</accession>
<protein>
    <submittedName>
        <fullName evidence="2">Type I secretion membrane fusion protein, HlyD family</fullName>
    </submittedName>
</protein>
<feature type="coiled-coil region" evidence="1">
    <location>
        <begin position="204"/>
        <end position="253"/>
    </location>
</feature>
<dbReference type="AlphaFoldDB" id="A0A0P1EVI0"/>
<evidence type="ECO:0000313" key="2">
    <source>
        <dbReference type="EMBL" id="CUH54426.1"/>
    </source>
</evidence>
<keyword evidence="1" id="KW-0175">Coiled coil</keyword>
<dbReference type="PANTHER" id="PTHR30386">
    <property type="entry name" value="MEMBRANE FUSION SUBUNIT OF EMRAB-TOLC MULTIDRUG EFFLUX PUMP"/>
    <property type="match status" value="1"/>
</dbReference>
<reference evidence="2 3" key="1">
    <citation type="submission" date="2015-09" db="EMBL/GenBank/DDBJ databases">
        <authorList>
            <consortium name="Swine Surveillance"/>
        </authorList>
    </citation>
    <scope>NUCLEOTIDE SEQUENCE [LARGE SCALE GENOMIC DNA]</scope>
    <source>
        <strain evidence="2 3">CECT 7688</strain>
    </source>
</reference>
<proteinExistence type="predicted"/>
<dbReference type="RefSeq" id="WP_058241542.1">
    <property type="nucleotide sequence ID" value="NZ_CYPW01000040.1"/>
</dbReference>
<evidence type="ECO:0000313" key="3">
    <source>
        <dbReference type="Proteomes" id="UP000054823"/>
    </source>
</evidence>
<keyword evidence="3" id="KW-1185">Reference proteome</keyword>
<name>A0A0P1EVI0_9RHOB</name>
<evidence type="ECO:0000256" key="1">
    <source>
        <dbReference type="SAM" id="Coils"/>
    </source>
</evidence>
<dbReference type="PANTHER" id="PTHR30386:SF17">
    <property type="entry name" value="ALKALINE PROTEASE SECRETION PROTEIN APRE"/>
    <property type="match status" value="1"/>
</dbReference>
<sequence length="402" mass="45087">MQHPKLDMRAPRFITLRPLVWLIWALLICALLALSAWAFARHIPVIQSQHHIGQFESTAQVSPVVLPAGVSLTAMMVAEGAEVTQGQKLARFDQPRLRAAIAETEAELGRNTRHRACLLMGEDTLISPPESPPTPPLEDLRTEALQAECLHLHRRHRLKQERLMHRRDSLRRQSALAVEELLMRAKATQDPVRQILKLRAALERETLENLIRDLEFALASLQEDHHEIILQEVQQLESRADLLEQRLQTLTSQNETPWLRAPQNGQLVRLRDLTGSEPRDIDLVLAQVLQSDETRYEAYVDLPRAQAELLPIGTTLSMQLAGLPPAQRQLEGQVIDRSEATAQTPGSMRLTLRFATTELPPMTQEALASLPAGTRSTLTVALPPQRLSDILSTVATPIFTAF</sequence>
<dbReference type="Proteomes" id="UP000054823">
    <property type="component" value="Unassembled WGS sequence"/>
</dbReference>
<dbReference type="InterPro" id="IPR050739">
    <property type="entry name" value="MFP"/>
</dbReference>
<dbReference type="EMBL" id="CYPW01000040">
    <property type="protein sequence ID" value="CUH54426.1"/>
    <property type="molecule type" value="Genomic_DNA"/>
</dbReference>
<gene>
    <name evidence="2" type="ORF">SHM7688_03897</name>
</gene>
<dbReference type="STRING" id="321267.SHM7688_03897"/>
<organism evidence="2 3">
    <name type="scientific">Shimia marina</name>
    <dbReference type="NCBI Taxonomy" id="321267"/>
    <lineage>
        <taxon>Bacteria</taxon>
        <taxon>Pseudomonadati</taxon>
        <taxon>Pseudomonadota</taxon>
        <taxon>Alphaproteobacteria</taxon>
        <taxon>Rhodobacterales</taxon>
        <taxon>Roseobacteraceae</taxon>
    </lineage>
</organism>